<dbReference type="Proteomes" id="UP000250286">
    <property type="component" value="Unassembled WGS sequence"/>
</dbReference>
<dbReference type="EMBL" id="UAUX01000006">
    <property type="protein sequence ID" value="SPZ97678.1"/>
    <property type="molecule type" value="Genomic_DNA"/>
</dbReference>
<evidence type="ECO:0000313" key="3">
    <source>
        <dbReference type="Proteomes" id="UP000249913"/>
    </source>
</evidence>
<sequence>MSENAIIHDDYFYNLKAVKTHNIAKNVNKSLLNDKGVSIGKFIQKLKGKNPTWRYPKIKWTISKNKGQSYGGSYWKLINNKGKRIASLTKEGKILRE</sequence>
<proteinExistence type="predicted"/>
<organism evidence="1 3">
    <name type="scientific">Staphylococcus aureus</name>
    <dbReference type="NCBI Taxonomy" id="1280"/>
    <lineage>
        <taxon>Bacteria</taxon>
        <taxon>Bacillati</taxon>
        <taxon>Bacillota</taxon>
        <taxon>Bacilli</taxon>
        <taxon>Bacillales</taxon>
        <taxon>Staphylococcaceae</taxon>
        <taxon>Staphylococcus</taxon>
    </lineage>
</organism>
<gene>
    <name evidence="1" type="ORF">NCTC7878_01063</name>
    <name evidence="2" type="ORF">SAMEA1531725_02343</name>
</gene>
<dbReference type="AlphaFoldDB" id="A0A166MAI4"/>
<evidence type="ECO:0000313" key="1">
    <source>
        <dbReference type="EMBL" id="SPZ97678.1"/>
    </source>
</evidence>
<reference evidence="3 4" key="1">
    <citation type="submission" date="2018-06" db="EMBL/GenBank/DDBJ databases">
        <authorList>
            <consortium name="Pathogen Informatics"/>
            <person name="Doyle S."/>
        </authorList>
    </citation>
    <scope>NUCLEOTIDE SEQUENCE [LARGE SCALE GENOMIC DNA]</scope>
    <source>
        <strain evidence="2 4">EOE173</strain>
        <strain evidence="1 3">NCTC7878</strain>
    </source>
</reference>
<evidence type="ECO:0000313" key="2">
    <source>
        <dbReference type="EMBL" id="SRZ67302.1"/>
    </source>
</evidence>
<protein>
    <submittedName>
        <fullName evidence="1">Uncharacterized protein</fullName>
    </submittedName>
</protein>
<dbReference type="EMBL" id="UELG01000017">
    <property type="protein sequence ID" value="SRZ67302.1"/>
    <property type="molecule type" value="Genomic_DNA"/>
</dbReference>
<accession>A0A166MAI4</accession>
<dbReference type="Proteomes" id="UP000249913">
    <property type="component" value="Unassembled WGS sequence"/>
</dbReference>
<evidence type="ECO:0000313" key="4">
    <source>
        <dbReference type="Proteomes" id="UP000250286"/>
    </source>
</evidence>
<name>A0A166MAI4_STAAU</name>